<comment type="pathway">
    <text evidence="3 19">Amino-acid biosynthesis; L-arginine biosynthesis; N(2)-acetyl-L-ornithine from L-glutamate: step 3/4.</text>
</comment>
<dbReference type="Gene3D" id="3.30.360.10">
    <property type="entry name" value="Dihydrodipicolinate Reductase, domain 2"/>
    <property type="match status" value="1"/>
</dbReference>
<feature type="compositionally biased region" description="Polar residues" evidence="21">
    <location>
        <begin position="519"/>
        <end position="541"/>
    </location>
</feature>
<dbReference type="Gene3D" id="3.40.1160.10">
    <property type="entry name" value="Acetylglutamate kinase-like"/>
    <property type="match status" value="1"/>
</dbReference>
<dbReference type="PIRSF" id="PIRSF036440">
    <property type="entry name" value="ARG5-6"/>
    <property type="match status" value="1"/>
</dbReference>
<evidence type="ECO:0000256" key="2">
    <source>
        <dbReference type="ARBA" id="ARBA00004828"/>
    </source>
</evidence>
<dbReference type="Pfam" id="PF00696">
    <property type="entry name" value="AA_kinase"/>
    <property type="match status" value="1"/>
</dbReference>
<dbReference type="InterPro" id="IPR004662">
    <property type="entry name" value="AcgluKinase_fam"/>
</dbReference>
<dbReference type="PROSITE" id="PS51731">
    <property type="entry name" value="GNAT_NAGS"/>
    <property type="match status" value="1"/>
</dbReference>
<dbReference type="SUPFAM" id="SSF51735">
    <property type="entry name" value="NAD(P)-binding Rossmann-fold domains"/>
    <property type="match status" value="1"/>
</dbReference>
<dbReference type="FunFam" id="3.40.1160.10:FF:000046">
    <property type="entry name" value="N-acetylglutamate kinase / N-acetylglutamate synthase"/>
    <property type="match status" value="1"/>
</dbReference>
<dbReference type="InterPro" id="IPR058924">
    <property type="entry name" value="AGPR_dimerisation_dom"/>
</dbReference>
<keyword evidence="9 19" id="KW-0808">Transferase</keyword>
<dbReference type="SUPFAM" id="SSF53633">
    <property type="entry name" value="Carbamate kinase-like"/>
    <property type="match status" value="1"/>
</dbReference>
<dbReference type="GO" id="GO:0003991">
    <property type="term" value="F:acetylglutamate kinase activity"/>
    <property type="evidence" value="ECO:0007669"/>
    <property type="project" value="UniProtKB-EC"/>
</dbReference>
<keyword evidence="13 19" id="KW-0521">NADP</keyword>
<keyword evidence="15 19" id="KW-0560">Oxidoreductase</keyword>
<dbReference type="UniPathway" id="UPA00068">
    <property type="reaction ID" value="UER00107"/>
</dbReference>
<evidence type="ECO:0000256" key="6">
    <source>
        <dbReference type="ARBA" id="ARBA00013065"/>
    </source>
</evidence>
<evidence type="ECO:0000256" key="17">
    <source>
        <dbReference type="ARBA" id="ARBA00023268"/>
    </source>
</evidence>
<dbReference type="GO" id="GO:0005759">
    <property type="term" value="C:mitochondrial matrix"/>
    <property type="evidence" value="ECO:0007669"/>
    <property type="project" value="TreeGrafter"/>
</dbReference>
<keyword evidence="10 19" id="KW-0547">Nucleotide-binding</keyword>
<feature type="active site" evidence="20">
    <location>
        <position position="705"/>
    </location>
</feature>
<dbReference type="FunFam" id="3.30.360.10:FF:000019">
    <property type="entry name" value="Bifunctional acetylglutamate kinase/N-acetyl-gamma-glutamyl-phosphate reductase"/>
    <property type="match status" value="1"/>
</dbReference>
<evidence type="ECO:0000256" key="3">
    <source>
        <dbReference type="ARBA" id="ARBA00004862"/>
    </source>
</evidence>
<proteinExistence type="inferred from homology"/>
<comment type="subcellular location">
    <subcellularLocation>
        <location evidence="1 19">Mitochondrion</location>
    </subcellularLocation>
</comment>
<sequence length="887" mass="97422">MLSARQAAVRASSSLTSRAVFSRAALLQKHALRPLSTSASRGRSATIPNPNQTLRDIVVQTVKNIGSHREGQQYLKYFTSVSSESFAIIKAGGAILTEHLDDFCQSLLVLHQLGLYPVVVHGAGPQLNKLLEDAGVEPQFEEGIRVTDKKTLGIAMKLFYQESLRLSEALNSVGVSNMPITYSLTADYLDRDRWGYVGDVTKVNLNPIEKAIKSGYIPIVPSLAMTEDGQVLNVNADVTAASLARAMKPLKIIYLSEKGGLFRGDSGELISEIFLDQEYDELMAQPWCQRGTRLKIKEGKKLLDTLPRTSSIAIIHPDDLQTELFTISGAGTLIRRGEKVEVASSLTEIEDLQKFKAALARGQPADSEAARTVDNYLEMLKDRPFKAYFDDAMTCLAIVLQPTESRPFASWVTLSITKPGWLTNTAENVFQAIEKENSDLVWTVSKDDENLSWFFDRSDGSFCLDGVVLFWRGFRLEKYSELSPILEEVQSLGRISLGEPSSTEGGAPSTTTTKKPSSRAQQTRAFSTSTRPSVRNFQSATPTQARTFVTETNPNPPLGKKNASADRPARVALIGARGYTGQALIDLINTHPYLDLTHVSSRELAGQKLKGYDKREVVYENLSPEDVRDLEKSGEIDCWVMALPNGVCQPFVEAVYDGRKAASNKSVIVDLSADYRFDKSWTYGLPELTRRVDIQHSHQISNPGCYATAAQLGIAPLVQHLGGQPAVFGVSGYSGAGTKPSPKNDVELLADNIMPYSLTDHIHEREIGNHLGTTVAFMPHVASWFRGIQTTINIPLNKTMTSRDIRQIYQDRYAGEKLVKVIGEAPQVKAIMNRHGVEIGGFAVHSSGKRVVVCATIDNLLKGAATQCLQNMNLALGFAEYEGIPTM</sequence>
<dbReference type="EMBL" id="NLAX01000010">
    <property type="protein sequence ID" value="PKS09524.1"/>
    <property type="molecule type" value="Genomic_DNA"/>
</dbReference>
<evidence type="ECO:0000256" key="5">
    <source>
        <dbReference type="ARBA" id="ARBA00007239"/>
    </source>
</evidence>
<evidence type="ECO:0000256" key="16">
    <source>
        <dbReference type="ARBA" id="ARBA00023128"/>
    </source>
</evidence>
<comment type="similarity">
    <text evidence="5 19">In the C-terminal section; belongs to the NAGSA dehydrogenase family.</text>
</comment>
<evidence type="ECO:0000256" key="18">
    <source>
        <dbReference type="ARBA" id="ARBA00048141"/>
    </source>
</evidence>
<evidence type="ECO:0000259" key="22">
    <source>
        <dbReference type="PROSITE" id="PS51731"/>
    </source>
</evidence>
<evidence type="ECO:0000256" key="19">
    <source>
        <dbReference type="PIRNR" id="PIRNR036440"/>
    </source>
</evidence>
<accession>A0A2N3NAS8</accession>
<evidence type="ECO:0000256" key="14">
    <source>
        <dbReference type="ARBA" id="ARBA00022946"/>
    </source>
</evidence>
<organism evidence="23 24">
    <name type="scientific">Lomentospora prolificans</name>
    <dbReference type="NCBI Taxonomy" id="41688"/>
    <lineage>
        <taxon>Eukaryota</taxon>
        <taxon>Fungi</taxon>
        <taxon>Dikarya</taxon>
        <taxon>Ascomycota</taxon>
        <taxon>Pezizomycotina</taxon>
        <taxon>Sordariomycetes</taxon>
        <taxon>Hypocreomycetidae</taxon>
        <taxon>Microascales</taxon>
        <taxon>Microascaceae</taxon>
        <taxon>Lomentospora</taxon>
    </lineage>
</organism>
<dbReference type="InterPro" id="IPR000706">
    <property type="entry name" value="AGPR_type-1"/>
</dbReference>
<comment type="caution">
    <text evidence="23">The sequence shown here is derived from an EMBL/GenBank/DDBJ whole genome shotgun (WGS) entry which is preliminary data.</text>
</comment>
<evidence type="ECO:0000256" key="4">
    <source>
        <dbReference type="ARBA" id="ARBA00006830"/>
    </source>
</evidence>
<evidence type="ECO:0000256" key="9">
    <source>
        <dbReference type="ARBA" id="ARBA00022679"/>
    </source>
</evidence>
<evidence type="ECO:0000256" key="15">
    <source>
        <dbReference type="ARBA" id="ARBA00023002"/>
    </source>
</evidence>
<dbReference type="EC" id="2.7.2.8" evidence="6"/>
<evidence type="ECO:0000256" key="13">
    <source>
        <dbReference type="ARBA" id="ARBA00022857"/>
    </source>
</evidence>
<dbReference type="CDD" id="cd04263">
    <property type="entry name" value="DUF619-NAGK-FABP"/>
    <property type="match status" value="1"/>
</dbReference>
<name>A0A2N3NAS8_9PEZI</name>
<dbReference type="NCBIfam" id="TIGR00761">
    <property type="entry name" value="argB"/>
    <property type="match status" value="1"/>
</dbReference>
<keyword evidence="7 19" id="KW-0055">Arginine biosynthesis</keyword>
<evidence type="ECO:0000313" key="24">
    <source>
        <dbReference type="Proteomes" id="UP000233524"/>
    </source>
</evidence>
<keyword evidence="14" id="KW-0809">Transit peptide</keyword>
<feature type="domain" description="N-acetyltransferase" evidence="22">
    <location>
        <begin position="341"/>
        <end position="495"/>
    </location>
</feature>
<dbReference type="AlphaFoldDB" id="A0A2N3NAS8"/>
<dbReference type="HAMAP" id="MF_00150">
    <property type="entry name" value="ArgC_type1"/>
    <property type="match status" value="1"/>
</dbReference>
<dbReference type="InterPro" id="IPR006855">
    <property type="entry name" value="Vertebrate-like_GNAT_dom"/>
</dbReference>
<dbReference type="GO" id="GO:0006526">
    <property type="term" value="P:L-arginine biosynthetic process"/>
    <property type="evidence" value="ECO:0007669"/>
    <property type="project" value="UniProtKB-UniRule"/>
</dbReference>
<dbReference type="InterPro" id="IPR023013">
    <property type="entry name" value="AGPR_AS"/>
</dbReference>
<keyword evidence="17 19" id="KW-0511">Multifunctional enzyme</keyword>
<dbReference type="FunCoup" id="A0A2N3NAS8">
    <property type="interactions" value="107"/>
</dbReference>
<dbReference type="InterPro" id="IPR036393">
    <property type="entry name" value="AceGlu_kinase-like_sf"/>
</dbReference>
<dbReference type="GO" id="GO:0051287">
    <property type="term" value="F:NAD binding"/>
    <property type="evidence" value="ECO:0007669"/>
    <property type="project" value="UniProtKB-UniRule"/>
</dbReference>
<dbReference type="PANTHER" id="PTHR23342:SF0">
    <property type="entry name" value="N-ACETYLGLUTAMATE SYNTHASE, MITOCHONDRIAL"/>
    <property type="match status" value="1"/>
</dbReference>
<evidence type="ECO:0000256" key="11">
    <source>
        <dbReference type="ARBA" id="ARBA00022777"/>
    </source>
</evidence>
<keyword evidence="24" id="KW-1185">Reference proteome</keyword>
<evidence type="ECO:0000256" key="10">
    <source>
        <dbReference type="ARBA" id="ARBA00022741"/>
    </source>
</evidence>
<dbReference type="InParanoid" id="A0A2N3NAS8"/>
<keyword evidence="16 19" id="KW-0496">Mitochondrion</keyword>
<dbReference type="InterPro" id="IPR001048">
    <property type="entry name" value="Asp/Glu/Uridylate_kinase"/>
</dbReference>
<dbReference type="VEuPathDB" id="FungiDB:jhhlp_004141"/>
<comment type="pathway">
    <text evidence="2 19">Amino-acid biosynthesis; L-arginine biosynthesis; N(2)-acetyl-L-ornithine from L-glutamate: step 2/4.</text>
</comment>
<reference evidence="23 24" key="1">
    <citation type="journal article" date="2017" name="G3 (Bethesda)">
        <title>First Draft Genome Sequence of the Pathogenic Fungus Lomentospora prolificans (Formerly Scedosporium prolificans).</title>
        <authorList>
            <person name="Luo R."/>
            <person name="Zimin A."/>
            <person name="Workman R."/>
            <person name="Fan Y."/>
            <person name="Pertea G."/>
            <person name="Grossman N."/>
            <person name="Wear M.P."/>
            <person name="Jia B."/>
            <person name="Miller H."/>
            <person name="Casadevall A."/>
            <person name="Timp W."/>
            <person name="Zhang S.X."/>
            <person name="Salzberg S.L."/>
        </authorList>
    </citation>
    <scope>NUCLEOTIDE SEQUENCE [LARGE SCALE GENOMIC DNA]</scope>
    <source>
        <strain evidence="23 24">JHH-5317</strain>
    </source>
</reference>
<dbReference type="NCBIfam" id="TIGR01850">
    <property type="entry name" value="argC"/>
    <property type="match status" value="1"/>
</dbReference>
<feature type="region of interest" description="Disordered" evidence="21">
    <location>
        <begin position="496"/>
        <end position="541"/>
    </location>
</feature>
<dbReference type="InterPro" id="IPR041734">
    <property type="entry name" value="NAGK-fArgBP"/>
</dbReference>
<dbReference type="CDD" id="cd24149">
    <property type="entry name" value="AGPR_N_ARG5_6_like"/>
    <property type="match status" value="1"/>
</dbReference>
<dbReference type="GO" id="GO:0070401">
    <property type="term" value="F:NADP+ binding"/>
    <property type="evidence" value="ECO:0007669"/>
    <property type="project" value="InterPro"/>
</dbReference>
<dbReference type="InterPro" id="IPR011241">
    <property type="entry name" value="NAGK/NAGSA"/>
</dbReference>
<gene>
    <name evidence="23" type="ORF">jhhlp_004141</name>
</gene>
<dbReference type="InterPro" id="IPR036291">
    <property type="entry name" value="NAD(P)-bd_dom_sf"/>
</dbReference>
<dbReference type="PROSITE" id="PS01224">
    <property type="entry name" value="ARGC"/>
    <property type="match status" value="1"/>
</dbReference>
<dbReference type="CDD" id="cd04252">
    <property type="entry name" value="AAK_NAGK-fArgBP"/>
    <property type="match status" value="1"/>
</dbReference>
<dbReference type="Pfam" id="PF22698">
    <property type="entry name" value="Semialdhyde_dhC_1"/>
    <property type="match status" value="1"/>
</dbReference>
<evidence type="ECO:0000256" key="12">
    <source>
        <dbReference type="ARBA" id="ARBA00022840"/>
    </source>
</evidence>
<evidence type="ECO:0000256" key="20">
    <source>
        <dbReference type="PROSITE-ProRule" id="PRU10010"/>
    </source>
</evidence>
<protein>
    <recommendedName>
        <fullName evidence="6">acetylglutamate kinase</fullName>
        <ecNumber evidence="6">2.7.2.8</ecNumber>
    </recommendedName>
</protein>
<dbReference type="Proteomes" id="UP000233524">
    <property type="component" value="Unassembled WGS sequence"/>
</dbReference>
<dbReference type="Gene3D" id="3.40.630.30">
    <property type="match status" value="1"/>
</dbReference>
<dbReference type="Pfam" id="PF04768">
    <property type="entry name" value="NAT"/>
    <property type="match status" value="1"/>
</dbReference>
<dbReference type="Pfam" id="PF01118">
    <property type="entry name" value="Semialdhyde_dh"/>
    <property type="match status" value="1"/>
</dbReference>
<evidence type="ECO:0000256" key="1">
    <source>
        <dbReference type="ARBA" id="ARBA00004173"/>
    </source>
</evidence>
<evidence type="ECO:0000256" key="21">
    <source>
        <dbReference type="SAM" id="MobiDB-lite"/>
    </source>
</evidence>
<evidence type="ECO:0000256" key="7">
    <source>
        <dbReference type="ARBA" id="ARBA00022571"/>
    </source>
</evidence>
<dbReference type="GO" id="GO:0003942">
    <property type="term" value="F:N-acetyl-gamma-glutamyl-phosphate reductase activity"/>
    <property type="evidence" value="ECO:0007669"/>
    <property type="project" value="UniProtKB-UniRule"/>
</dbReference>
<comment type="similarity">
    <text evidence="4 19">In the N-terminal section; belongs to the acetylglutamate kinase family.</text>
</comment>
<dbReference type="CDD" id="cd23936">
    <property type="entry name" value="AGPR_C_ARG5_6_like"/>
    <property type="match status" value="1"/>
</dbReference>
<dbReference type="Gene3D" id="3.40.50.720">
    <property type="entry name" value="NAD(P)-binding Rossmann-like Domain"/>
    <property type="match status" value="1"/>
</dbReference>
<dbReference type="SUPFAM" id="SSF55347">
    <property type="entry name" value="Glyceraldehyde-3-phosphate dehydrogenase-like, C-terminal domain"/>
    <property type="match status" value="1"/>
</dbReference>
<dbReference type="SMART" id="SM00859">
    <property type="entry name" value="Semialdhyde_dh"/>
    <property type="match status" value="1"/>
</dbReference>
<dbReference type="InterPro" id="IPR000534">
    <property type="entry name" value="Semialdehyde_DH_NAD-bd"/>
</dbReference>
<comment type="catalytic activity">
    <reaction evidence="18">
        <text>N-acetyl-L-glutamate + ATP = N-acetyl-L-glutamyl 5-phosphate + ADP</text>
        <dbReference type="Rhea" id="RHEA:14629"/>
        <dbReference type="ChEBI" id="CHEBI:30616"/>
        <dbReference type="ChEBI" id="CHEBI:44337"/>
        <dbReference type="ChEBI" id="CHEBI:57936"/>
        <dbReference type="ChEBI" id="CHEBI:456216"/>
        <dbReference type="EC" id="2.7.2.8"/>
    </reaction>
</comment>
<keyword evidence="11 19" id="KW-0418">Kinase</keyword>
<keyword evidence="12 19" id="KW-0067">ATP-binding</keyword>
<evidence type="ECO:0000256" key="8">
    <source>
        <dbReference type="ARBA" id="ARBA00022605"/>
    </source>
</evidence>
<keyword evidence="8 19" id="KW-0028">Amino-acid biosynthesis</keyword>
<dbReference type="GO" id="GO:0005524">
    <property type="term" value="F:ATP binding"/>
    <property type="evidence" value="ECO:0007669"/>
    <property type="project" value="UniProtKB-UniRule"/>
</dbReference>
<dbReference type="OrthoDB" id="438291at2759"/>
<evidence type="ECO:0000313" key="23">
    <source>
        <dbReference type="EMBL" id="PKS09524.1"/>
    </source>
</evidence>
<dbReference type="STRING" id="41688.A0A2N3NAS8"/>
<dbReference type="PANTHER" id="PTHR23342">
    <property type="entry name" value="N-ACETYLGLUTAMATE SYNTHASE"/>
    <property type="match status" value="1"/>
</dbReference>